<dbReference type="OrthoDB" id="10257415at2759"/>
<feature type="compositionally biased region" description="Basic and acidic residues" evidence="1">
    <location>
        <begin position="582"/>
        <end position="592"/>
    </location>
</feature>
<dbReference type="STRING" id="10195.A0A3M7S2P5"/>
<dbReference type="Proteomes" id="UP000276133">
    <property type="component" value="Unassembled WGS sequence"/>
</dbReference>
<dbReference type="PANTHER" id="PTHR13265">
    <property type="entry name" value="THO COMPLEX SUBUNIT 1"/>
    <property type="match status" value="1"/>
</dbReference>
<evidence type="ECO:0000259" key="2">
    <source>
        <dbReference type="PROSITE" id="PS50017"/>
    </source>
</evidence>
<dbReference type="AlphaFoldDB" id="A0A3M7S2P5"/>
<dbReference type="GO" id="GO:0006406">
    <property type="term" value="P:mRNA export from nucleus"/>
    <property type="evidence" value="ECO:0007669"/>
    <property type="project" value="TreeGrafter"/>
</dbReference>
<proteinExistence type="predicted"/>
<gene>
    <name evidence="3" type="ORF">BpHYR1_048057</name>
</gene>
<feature type="compositionally biased region" description="Basic and acidic residues" evidence="1">
    <location>
        <begin position="534"/>
        <end position="544"/>
    </location>
</feature>
<protein>
    <submittedName>
        <fullName evidence="3">THO complex subunit 1</fullName>
    </submittedName>
</protein>
<dbReference type="PANTHER" id="PTHR13265:SF0">
    <property type="entry name" value="HPR1"/>
    <property type="match status" value="1"/>
</dbReference>
<dbReference type="InterPro" id="IPR021861">
    <property type="entry name" value="THO_THOC1"/>
</dbReference>
<accession>A0A3M7S2P5</accession>
<dbReference type="GO" id="GO:0007165">
    <property type="term" value="P:signal transduction"/>
    <property type="evidence" value="ECO:0007669"/>
    <property type="project" value="InterPro"/>
</dbReference>
<feature type="compositionally biased region" description="Acidic residues" evidence="1">
    <location>
        <begin position="572"/>
        <end position="581"/>
    </location>
</feature>
<dbReference type="GO" id="GO:0000445">
    <property type="term" value="C:THO complex part of transcription export complex"/>
    <property type="evidence" value="ECO:0007669"/>
    <property type="project" value="TreeGrafter"/>
</dbReference>
<feature type="region of interest" description="Disordered" evidence="1">
    <location>
        <begin position="527"/>
        <end position="592"/>
    </location>
</feature>
<dbReference type="InterPro" id="IPR000488">
    <property type="entry name" value="Death_dom"/>
</dbReference>
<evidence type="ECO:0000313" key="3">
    <source>
        <dbReference type="EMBL" id="RNA29898.1"/>
    </source>
</evidence>
<feature type="compositionally biased region" description="Acidic residues" evidence="1">
    <location>
        <begin position="545"/>
        <end position="563"/>
    </location>
</feature>
<feature type="domain" description="Death" evidence="2">
    <location>
        <begin position="633"/>
        <end position="687"/>
    </location>
</feature>
<reference evidence="3 4" key="1">
    <citation type="journal article" date="2018" name="Sci. Rep.">
        <title>Genomic signatures of local adaptation to the degree of environmental predictability in rotifers.</title>
        <authorList>
            <person name="Franch-Gras L."/>
            <person name="Hahn C."/>
            <person name="Garcia-Roger E.M."/>
            <person name="Carmona M.J."/>
            <person name="Serra M."/>
            <person name="Gomez A."/>
        </authorList>
    </citation>
    <scope>NUCLEOTIDE SEQUENCE [LARGE SCALE GENOMIC DNA]</scope>
    <source>
        <strain evidence="3">HYR1</strain>
    </source>
</reference>
<sequence length="688" mass="79771">MVEVNSGENTQRFENVKEFILTRLESSSLDVDKACDKFSNTDEVTKIAIEHSFRTFVVQRLSKMTIPDMYSILDLSISAAQKKLCLPTTPIHLINDMLSTLTIEKCSEIFCYLEESSHIWKSELFYQSVKNYLLRMCNDLLKRLSKSQNTVFSGRIHLFLAKLFPLTEKSGLNLMSHFSDNFTRYTNNPEAFEKAINKNKSDLMETDDLDLSTHSMPIDYNLYLKFWSLQDVFCRPNTCYDKLTWKTFTNNAIDVLEALKGYKLEDVKDESGRKMDEYDDMNLYFSKYLTSEKLLDLQLNDSNFRRQILLQFLILFHYLTADVKFKSSSQVLNEEQLSWVKSASRKVTDLLKETPPHGSKFSSGVKHILEREEIWNKWKNESCPNFVKEKKSHSQSKAATKRPRPVSSDFLLKSTTNKVFLADSSLMSKLCNVNHENLEVCRDPNRQFLPSLKEFFLDAIEQLDPANQVERQYYLINQTDWAWKGLRLLAKRSPYYFMQNQNVKTVSEYLEAICGKLNKDFTAEQQAEMQNNKTETKEGEKDASPIDENEDTQGNDEEFDDEQAGSIKNENDEMVQDEEMASDVKNEIDGEPEAPKLKEKFIDCELINYVVENVGEEEKLKNLVANLTKSVSDKINVEENESIHIKYKKILQTWTELDERADLLSVLADELKSLGREDLATTVESRLK</sequence>
<dbReference type="PROSITE" id="PS50017">
    <property type="entry name" value="DEATH_DOMAIN"/>
    <property type="match status" value="1"/>
</dbReference>
<name>A0A3M7S2P5_BRAPC</name>
<dbReference type="Pfam" id="PF11957">
    <property type="entry name" value="efThoc1"/>
    <property type="match status" value="1"/>
</dbReference>
<evidence type="ECO:0000313" key="4">
    <source>
        <dbReference type="Proteomes" id="UP000276133"/>
    </source>
</evidence>
<comment type="caution">
    <text evidence="3">The sequence shown here is derived from an EMBL/GenBank/DDBJ whole genome shotgun (WGS) entry which is preliminary data.</text>
</comment>
<keyword evidence="4" id="KW-1185">Reference proteome</keyword>
<dbReference type="EMBL" id="REGN01002155">
    <property type="protein sequence ID" value="RNA29898.1"/>
    <property type="molecule type" value="Genomic_DNA"/>
</dbReference>
<organism evidence="3 4">
    <name type="scientific">Brachionus plicatilis</name>
    <name type="common">Marine rotifer</name>
    <name type="synonym">Brachionus muelleri</name>
    <dbReference type="NCBI Taxonomy" id="10195"/>
    <lineage>
        <taxon>Eukaryota</taxon>
        <taxon>Metazoa</taxon>
        <taxon>Spiralia</taxon>
        <taxon>Gnathifera</taxon>
        <taxon>Rotifera</taxon>
        <taxon>Eurotatoria</taxon>
        <taxon>Monogononta</taxon>
        <taxon>Pseudotrocha</taxon>
        <taxon>Ploima</taxon>
        <taxon>Brachionidae</taxon>
        <taxon>Brachionus</taxon>
    </lineage>
</organism>
<evidence type="ECO:0000256" key="1">
    <source>
        <dbReference type="SAM" id="MobiDB-lite"/>
    </source>
</evidence>